<dbReference type="SUPFAM" id="SSF53807">
    <property type="entry name" value="Helical backbone' metal receptor"/>
    <property type="match status" value="1"/>
</dbReference>
<sequence>MRVVSTSPSSTEILYALGVQPVAVSHACDYPPAVENRPVIDVSKVDAKASADRHEQVQAATADGHVYRMDADTLDTVEPDLIVTQGVCGVCAVDEVLVDETVAELDADPDVVALQAHTLDDVLACIRDVGEETDTDDRARALVEDLRRRIEAVERQRPADDRPRTAVLEWLDPPRPAGSWVPDVVTAAGGEYGLGEAGERSQAVEWEAVREYDPERLVVAPCGFDLERTRRRLHELTDRPGWDEITAVQTGQVYALDGSAYLTRWTPRIVDAVEHLARICHPETFGSPVETMGVARLRRE</sequence>
<dbReference type="PANTHER" id="PTHR42860">
    <property type="entry name" value="VITAMIN B12-BINDING PROTEIN"/>
    <property type="match status" value="1"/>
</dbReference>
<keyword evidence="3" id="KW-1185">Reference proteome</keyword>
<dbReference type="InterPro" id="IPR051030">
    <property type="entry name" value="Vitamin_B12-ABC_binding"/>
</dbReference>
<evidence type="ECO:0000259" key="1">
    <source>
        <dbReference type="PROSITE" id="PS50983"/>
    </source>
</evidence>
<evidence type="ECO:0000313" key="2">
    <source>
        <dbReference type="EMBL" id="SDJ50843.1"/>
    </source>
</evidence>
<dbReference type="AlphaFoldDB" id="A0A1G8UAT8"/>
<dbReference type="RefSeq" id="WP_092700318.1">
    <property type="nucleotide sequence ID" value="NZ_FNFC01000004.1"/>
</dbReference>
<accession>A0A1G8UAT8</accession>
<dbReference type="CDD" id="cd01144">
    <property type="entry name" value="BtuF"/>
    <property type="match status" value="1"/>
</dbReference>
<dbReference type="PANTHER" id="PTHR42860:SF1">
    <property type="entry name" value="VITAMIN B12-BINDING PROTEIN"/>
    <property type="match status" value="1"/>
</dbReference>
<dbReference type="Gene3D" id="3.40.50.1980">
    <property type="entry name" value="Nitrogenase molybdenum iron protein domain"/>
    <property type="match status" value="2"/>
</dbReference>
<proteinExistence type="predicted"/>
<dbReference type="Pfam" id="PF01497">
    <property type="entry name" value="Peripla_BP_2"/>
    <property type="match status" value="1"/>
</dbReference>
<gene>
    <name evidence="2" type="ORF">SAMN05216226_104145</name>
</gene>
<evidence type="ECO:0000313" key="3">
    <source>
        <dbReference type="Proteomes" id="UP000198856"/>
    </source>
</evidence>
<reference evidence="2 3" key="1">
    <citation type="submission" date="2016-10" db="EMBL/GenBank/DDBJ databases">
        <authorList>
            <person name="de Groot N.N."/>
        </authorList>
    </citation>
    <scope>NUCLEOTIDE SEQUENCE [LARGE SCALE GENOMIC DNA]</scope>
    <source>
        <strain evidence="2 3">IBRC-M10015</strain>
    </source>
</reference>
<protein>
    <submittedName>
        <fullName evidence="2">Iron complex transport system substrate-binding protein</fullName>
    </submittedName>
</protein>
<dbReference type="STRING" id="890420.SAMN05216226_104145"/>
<dbReference type="EMBL" id="FNFC01000004">
    <property type="protein sequence ID" value="SDJ50843.1"/>
    <property type="molecule type" value="Genomic_DNA"/>
</dbReference>
<name>A0A1G8UAT8_9EURY</name>
<organism evidence="2 3">
    <name type="scientific">Halovenus aranensis</name>
    <dbReference type="NCBI Taxonomy" id="890420"/>
    <lineage>
        <taxon>Archaea</taxon>
        <taxon>Methanobacteriati</taxon>
        <taxon>Methanobacteriota</taxon>
        <taxon>Stenosarchaea group</taxon>
        <taxon>Halobacteria</taxon>
        <taxon>Halobacteriales</taxon>
        <taxon>Haloarculaceae</taxon>
        <taxon>Halovenus</taxon>
    </lineage>
</organism>
<dbReference type="OrthoDB" id="9784at2157"/>
<dbReference type="PROSITE" id="PS50983">
    <property type="entry name" value="FE_B12_PBP"/>
    <property type="match status" value="1"/>
</dbReference>
<feature type="domain" description="Fe/B12 periplasmic-binding" evidence="1">
    <location>
        <begin position="2"/>
        <end position="284"/>
    </location>
</feature>
<dbReference type="InterPro" id="IPR002491">
    <property type="entry name" value="ABC_transptr_periplasmic_BD"/>
</dbReference>
<dbReference type="Proteomes" id="UP000198856">
    <property type="component" value="Unassembled WGS sequence"/>
</dbReference>